<dbReference type="GO" id="GO:0005634">
    <property type="term" value="C:nucleus"/>
    <property type="evidence" value="ECO:0007669"/>
    <property type="project" value="UniProtKB-SubCell"/>
</dbReference>
<keyword evidence="8" id="KW-1185">Reference proteome</keyword>
<proteinExistence type="inferred from homology"/>
<dbReference type="GO" id="GO:0005694">
    <property type="term" value="C:chromosome"/>
    <property type="evidence" value="ECO:0007669"/>
    <property type="project" value="UniProtKB-SubCell"/>
</dbReference>
<dbReference type="PANTHER" id="PTHR13386">
    <property type="entry name" value="HISTONE PARYLATION FACTOR 1"/>
    <property type="match status" value="1"/>
</dbReference>
<feature type="domain" description="PBZ-type" evidence="6">
    <location>
        <begin position="9"/>
        <end position="34"/>
    </location>
</feature>
<name>A0ABD0YPK8_9HEMI</name>
<protein>
    <recommendedName>
        <fullName evidence="6">PBZ-type domain-containing protein</fullName>
    </recommendedName>
</protein>
<evidence type="ECO:0000313" key="7">
    <source>
        <dbReference type="EMBL" id="KAL1117779.1"/>
    </source>
</evidence>
<evidence type="ECO:0000256" key="4">
    <source>
        <dbReference type="ARBA" id="ARBA00022454"/>
    </source>
</evidence>
<evidence type="ECO:0000256" key="2">
    <source>
        <dbReference type="ARBA" id="ARBA00004286"/>
    </source>
</evidence>
<dbReference type="AlphaFoldDB" id="A0ABD0YPK8"/>
<accession>A0ABD0YPK8</accession>
<comment type="caution">
    <text evidence="7">The sequence shown here is derived from an EMBL/GenBank/DDBJ whole genome shotgun (WGS) entry which is preliminary data.</text>
</comment>
<evidence type="ECO:0000313" key="8">
    <source>
        <dbReference type="Proteomes" id="UP001558652"/>
    </source>
</evidence>
<keyword evidence="4" id="KW-0158">Chromosome</keyword>
<reference evidence="7 8" key="1">
    <citation type="submission" date="2024-07" db="EMBL/GenBank/DDBJ databases">
        <title>Chromosome-level genome assembly of the water stick insect Ranatra chinensis (Heteroptera: Nepidae).</title>
        <authorList>
            <person name="Liu X."/>
        </authorList>
    </citation>
    <scope>NUCLEOTIDE SEQUENCE [LARGE SCALE GENOMIC DNA]</scope>
    <source>
        <strain evidence="7">Cailab_2021Rc</strain>
        <tissue evidence="7">Muscle</tissue>
    </source>
</reference>
<dbReference type="EMBL" id="JBFDAA010000015">
    <property type="protein sequence ID" value="KAL1117779.1"/>
    <property type="molecule type" value="Genomic_DNA"/>
</dbReference>
<dbReference type="PANTHER" id="PTHR13386:SF1">
    <property type="entry name" value="HISTONE PARYLATION FACTOR 1"/>
    <property type="match status" value="1"/>
</dbReference>
<dbReference type="Pfam" id="PF10283">
    <property type="entry name" value="zf-CCHH"/>
    <property type="match status" value="1"/>
</dbReference>
<gene>
    <name evidence="7" type="ORF">AAG570_004094</name>
</gene>
<evidence type="ECO:0000256" key="3">
    <source>
        <dbReference type="ARBA" id="ARBA00010803"/>
    </source>
</evidence>
<organism evidence="7 8">
    <name type="scientific">Ranatra chinensis</name>
    <dbReference type="NCBI Taxonomy" id="642074"/>
    <lineage>
        <taxon>Eukaryota</taxon>
        <taxon>Metazoa</taxon>
        <taxon>Ecdysozoa</taxon>
        <taxon>Arthropoda</taxon>
        <taxon>Hexapoda</taxon>
        <taxon>Insecta</taxon>
        <taxon>Pterygota</taxon>
        <taxon>Neoptera</taxon>
        <taxon>Paraneoptera</taxon>
        <taxon>Hemiptera</taxon>
        <taxon>Heteroptera</taxon>
        <taxon>Panheteroptera</taxon>
        <taxon>Nepomorpha</taxon>
        <taxon>Nepidae</taxon>
        <taxon>Ranatrinae</taxon>
        <taxon>Ranatra</taxon>
    </lineage>
</organism>
<keyword evidence="5" id="KW-0539">Nucleus</keyword>
<comment type="subcellular location">
    <subcellularLocation>
        <location evidence="2">Chromosome</location>
    </subcellularLocation>
    <subcellularLocation>
        <location evidence="1">Nucleus</location>
    </subcellularLocation>
</comment>
<comment type="similarity">
    <text evidence="3">Belongs to the HPF1 family.</text>
</comment>
<dbReference type="Proteomes" id="UP001558652">
    <property type="component" value="Unassembled WGS sequence"/>
</dbReference>
<evidence type="ECO:0000259" key="6">
    <source>
        <dbReference type="Pfam" id="PF10283"/>
    </source>
</evidence>
<dbReference type="Pfam" id="PF10228">
    <property type="entry name" value="HPF1"/>
    <property type="match status" value="1"/>
</dbReference>
<dbReference type="InterPro" id="IPR019361">
    <property type="entry name" value="HPF1"/>
</dbReference>
<dbReference type="InterPro" id="IPR019406">
    <property type="entry name" value="APLF_PBZ"/>
</dbReference>
<evidence type="ECO:0000256" key="5">
    <source>
        <dbReference type="ARBA" id="ARBA00023242"/>
    </source>
</evidence>
<sequence length="376" mass="42762">MSSSEVDSRVACKYGADCYQKNSLHHEKYKHPEKKKRSSEEACAKNASKLKIEVSNVPEEFKEEFNTSNLNDDVRSWLKKIYSFEMPEDFYSFFEFTKSLTKSCELPVLGLHLVGPYDLLMGHILRCTKAEAHMHYRYYYDPPEFQTILKVDSPPQLHFGYFRDDPNEMPAFVGSNDSEKDCTIKIVAGNIFGAVNTILDNQLKIANPFMKMKVKTIQTALQKWSSKHGFTLDTVTPAMRSRKGKVMTKTFHGAGLVVPYNKKTEVGYRELAENDATLKKILKEIVDTTRPGQRSPIWTKLQPVITFANIANDECDFGASLELGIDLFCFGNEIFHQTALHQLTTAYNLLGRNLYATIAQLHLANRKKSSDPSVLT</sequence>
<evidence type="ECO:0000256" key="1">
    <source>
        <dbReference type="ARBA" id="ARBA00004123"/>
    </source>
</evidence>